<protein>
    <recommendedName>
        <fullName evidence="2">CRAL-TRIO domain-containing protein</fullName>
    </recommendedName>
</protein>
<dbReference type="InterPro" id="IPR036273">
    <property type="entry name" value="CRAL/TRIO_N_dom_sf"/>
</dbReference>
<dbReference type="CDD" id="cd00170">
    <property type="entry name" value="SEC14"/>
    <property type="match status" value="1"/>
</dbReference>
<name>A0A5M9MDJ4_9EURO</name>
<dbReference type="SMART" id="SM00516">
    <property type="entry name" value="SEC14"/>
    <property type="match status" value="1"/>
</dbReference>
<dbReference type="InterPro" id="IPR052432">
    <property type="entry name" value="PITP/CRAL-TRIO"/>
</dbReference>
<feature type="region of interest" description="Disordered" evidence="1">
    <location>
        <begin position="74"/>
        <end position="93"/>
    </location>
</feature>
<organism evidence="3 4">
    <name type="scientific">Aspergillus tanneri</name>
    <dbReference type="NCBI Taxonomy" id="1220188"/>
    <lineage>
        <taxon>Eukaryota</taxon>
        <taxon>Fungi</taxon>
        <taxon>Dikarya</taxon>
        <taxon>Ascomycota</taxon>
        <taxon>Pezizomycotina</taxon>
        <taxon>Eurotiomycetes</taxon>
        <taxon>Eurotiomycetidae</taxon>
        <taxon>Eurotiales</taxon>
        <taxon>Aspergillaceae</taxon>
        <taxon>Aspergillus</taxon>
        <taxon>Aspergillus subgen. Circumdati</taxon>
    </lineage>
</organism>
<dbReference type="InterPro" id="IPR036865">
    <property type="entry name" value="CRAL-TRIO_dom_sf"/>
</dbReference>
<dbReference type="InterPro" id="IPR011074">
    <property type="entry name" value="CRAL/TRIO_N_dom"/>
</dbReference>
<proteinExistence type="predicted"/>
<dbReference type="Gene3D" id="3.40.525.10">
    <property type="entry name" value="CRAL-TRIO lipid binding domain"/>
    <property type="match status" value="1"/>
</dbReference>
<dbReference type="PROSITE" id="PS50191">
    <property type="entry name" value="CRAL_TRIO"/>
    <property type="match status" value="1"/>
</dbReference>
<dbReference type="EMBL" id="QUQM01000005">
    <property type="protein sequence ID" value="KAA8643354.1"/>
    <property type="molecule type" value="Genomic_DNA"/>
</dbReference>
<dbReference type="RefSeq" id="XP_033422716.1">
    <property type="nucleotide sequence ID" value="XM_033574698.1"/>
</dbReference>
<comment type="caution">
    <text evidence="3">The sequence shown here is derived from an EMBL/GenBank/DDBJ whole genome shotgun (WGS) entry which is preliminary data.</text>
</comment>
<dbReference type="OrthoDB" id="43460at2759"/>
<reference evidence="3 4" key="1">
    <citation type="submission" date="2019-08" db="EMBL/GenBank/DDBJ databases">
        <title>The genome sequence of a newly discovered highly antifungal drug resistant Aspergillus species, Aspergillus tanneri NIH 1004.</title>
        <authorList>
            <person name="Mounaud S."/>
            <person name="Singh I."/>
            <person name="Joardar V."/>
            <person name="Pakala S."/>
            <person name="Pakala S."/>
            <person name="Venepally P."/>
            <person name="Chung J.K."/>
            <person name="Losada L."/>
            <person name="Nierman W.C."/>
        </authorList>
    </citation>
    <scope>NUCLEOTIDE SEQUENCE [LARGE SCALE GENOMIC DNA]</scope>
    <source>
        <strain evidence="3 4">NIH1004</strain>
    </source>
</reference>
<dbReference type="InterPro" id="IPR001251">
    <property type="entry name" value="CRAL-TRIO_dom"/>
</dbReference>
<gene>
    <name evidence="3" type="ORF">ATNIH1004_010122</name>
</gene>
<dbReference type="PANTHER" id="PTHR46590">
    <property type="entry name" value="PHOSPHATIDYLINOSITOL TRANSFER PROTEIN CSR1-RELATED"/>
    <property type="match status" value="1"/>
</dbReference>
<sequence>MTQSTQQTGYVNHLTEDQEAKLRELWILLFTSAASVLSAVYNVPLPDGPSNRLFEVIDNIEEPSVDAIIAALKREKQKTSPQTNPKKREQSSLDHMESLINNDQAEKTLVSEMATRKLSVEHFSALLTELRTMGVSESEIGSMERILSRLTPQEMCFAILKMVKQDHPDSLLLRFLRARKWDVGRAFAMMASAILWRKEMEVDDDIMPKGELHALKQSKDESNVIQQKQGADFLAQLRMGKSYLRGVDRQGRPINVVRVRLHRPGDQSEETLERYIVHVIESTRLLLKPPVETGAIVFDMTGFSLKNMEYAPVKFIIKCFEANYPESLGVLLIHNAPWIFSGIWKIIHPWMDPVVASKVHFTRNITDLEKFIDRSQLTKDFGGDADWTYDYIEPQLDENVTMEDTATRDALMVERTKIGLKMLAATAAWISASSDSQGTGDRSHIAELTARREKFIEDFRLNYWKLDPYIRARAIIDRMGELKPDDG</sequence>
<evidence type="ECO:0000256" key="1">
    <source>
        <dbReference type="SAM" id="MobiDB-lite"/>
    </source>
</evidence>
<evidence type="ECO:0000313" key="3">
    <source>
        <dbReference type="EMBL" id="KAA8643354.1"/>
    </source>
</evidence>
<dbReference type="Pfam" id="PF00650">
    <property type="entry name" value="CRAL_TRIO"/>
    <property type="match status" value="1"/>
</dbReference>
<evidence type="ECO:0000313" key="4">
    <source>
        <dbReference type="Proteomes" id="UP000324241"/>
    </source>
</evidence>
<evidence type="ECO:0000259" key="2">
    <source>
        <dbReference type="PROSITE" id="PS50191"/>
    </source>
</evidence>
<dbReference type="SUPFAM" id="SSF46938">
    <property type="entry name" value="CRAL/TRIO N-terminal domain"/>
    <property type="match status" value="1"/>
</dbReference>
<dbReference type="GeneID" id="54332824"/>
<dbReference type="SMART" id="SM01100">
    <property type="entry name" value="CRAL_TRIO_N"/>
    <property type="match status" value="1"/>
</dbReference>
<feature type="domain" description="CRAL-TRIO" evidence="2">
    <location>
        <begin position="221"/>
        <end position="389"/>
    </location>
</feature>
<dbReference type="PANTHER" id="PTHR46590:SF2">
    <property type="entry name" value="CRAL_TRIO DOMAIN PROTEIN (AFU_ORTHOLOGUE AFUA_4G13930)-RELATED"/>
    <property type="match status" value="1"/>
</dbReference>
<dbReference type="Proteomes" id="UP000324241">
    <property type="component" value="Unassembled WGS sequence"/>
</dbReference>
<dbReference type="Pfam" id="PF03765">
    <property type="entry name" value="CRAL_TRIO_N"/>
    <property type="match status" value="1"/>
</dbReference>
<accession>A0A5M9MDJ4</accession>
<dbReference type="SUPFAM" id="SSF52087">
    <property type="entry name" value="CRAL/TRIO domain"/>
    <property type="match status" value="1"/>
</dbReference>
<dbReference type="AlphaFoldDB" id="A0A5M9MDJ4"/>
<dbReference type="VEuPathDB" id="FungiDB:EYZ11_000891"/>